<dbReference type="InterPro" id="IPR036942">
    <property type="entry name" value="Beta-barrel_TonB_sf"/>
</dbReference>
<reference evidence="6 7" key="1">
    <citation type="submission" date="2018-03" db="EMBL/GenBank/DDBJ databases">
        <title>Genomic Encyclopedia of Archaeal and Bacterial Type Strains, Phase II (KMG-II): from individual species to whole genera.</title>
        <authorList>
            <person name="Goeker M."/>
        </authorList>
    </citation>
    <scope>NUCLEOTIDE SEQUENCE [LARGE SCALE GENOMIC DNA]</scope>
    <source>
        <strain evidence="6 7">DSM 24859</strain>
    </source>
</reference>
<comment type="caution">
    <text evidence="6">The sequence shown here is derived from an EMBL/GenBank/DDBJ whole genome shotgun (WGS) entry which is preliminary data.</text>
</comment>
<sequence>MIYSKNNSSCARDSVRIPHWLPENKSHVSNIYLKKRTLLFVSVFIIVFLLSTVNTVAQISISGRIVEKEEKGISFASVECQEDSTVLCVAVSDEQGYYHLICNTSFPRMMIIKVSRIGFVKKQRVIEPGRDLKDTVLGNIILIRDSTTTLTGVTVKAQRPLFEKKSDRFVFNLNGNPLLSGNNAWDILRHVPLVSANDLGALFIAGKKNTVVYINGRKNLMGQEALYYLLKNMPADNIAKVEVITNPSSLFDAGDGAGIINIVLKKPDTDGLQGRVSVTDEQAAYNTQRTFNNISYRHGKIGASLNVWGNRMKHLRTEHTAVLYKKNNDENLNDITRIQPKNFYGGTLQLNYDINAKQTAGLIINTINNDQHHRDFTSTLYRQKGSDHVDSSLQTQTLSQLKGHSTNINFNYQFNIDSLGGYLSVDVDYFNYYDFIQQENKIRTNNNFISRLPQKIDNLSWKIDYKYAFNENTDITAGIKYFNTKSDNNLFFGLWNTDTYKQDSTRSNHYRYQEQINAAFASLRKKWNSKWETTVGLRAENTNIEGVTVNLNQSFRKKYWSVFPSLFINFTPAANHQFAYSITNHIGRPDFNILNPFRFYTSADIYAEGNPFLQAAKVITQELSYTLSGKYVFLLNHKFSRDDYDQFIITDSGNNTMKYQYFNFGQSNDYTLTSSIAQSFCNGIIESNFSFTLGYRKYQGAVPGQYINRGAMYGSAYLDNTIYISKEKKLTGYVVFSYNTPQETSMGKAGQSAALEISIRKKIKQFTFTLFSIDLLNTSVPSTVFDNDYSHNRIKQGNDTRVLGMVVSYGFGNKKMKTVKSRNTSNQEIIDRSSH</sequence>
<accession>A0A2P8HP38</accession>
<keyword evidence="7" id="KW-1185">Reference proteome</keyword>
<organism evidence="6 7">
    <name type="scientific">Chitinophaga niastensis</name>
    <dbReference type="NCBI Taxonomy" id="536980"/>
    <lineage>
        <taxon>Bacteria</taxon>
        <taxon>Pseudomonadati</taxon>
        <taxon>Bacteroidota</taxon>
        <taxon>Chitinophagia</taxon>
        <taxon>Chitinophagales</taxon>
        <taxon>Chitinophagaceae</taxon>
        <taxon>Chitinophaga</taxon>
    </lineage>
</organism>
<proteinExistence type="predicted"/>
<feature type="domain" description="Outer membrane protein beta-barrel" evidence="5">
    <location>
        <begin position="416"/>
        <end position="809"/>
    </location>
</feature>
<dbReference type="PANTHER" id="PTHR40980">
    <property type="entry name" value="PLUG DOMAIN-CONTAINING PROTEIN"/>
    <property type="match status" value="1"/>
</dbReference>
<dbReference type="GO" id="GO:0009279">
    <property type="term" value="C:cell outer membrane"/>
    <property type="evidence" value="ECO:0007669"/>
    <property type="project" value="UniProtKB-SubCell"/>
</dbReference>
<evidence type="ECO:0000256" key="3">
    <source>
        <dbReference type="ARBA" id="ARBA00023237"/>
    </source>
</evidence>
<dbReference type="SUPFAM" id="SSF49464">
    <property type="entry name" value="Carboxypeptidase regulatory domain-like"/>
    <property type="match status" value="1"/>
</dbReference>
<dbReference type="Pfam" id="PF14905">
    <property type="entry name" value="OMP_b-brl_3"/>
    <property type="match status" value="1"/>
</dbReference>
<keyword evidence="4" id="KW-0812">Transmembrane</keyword>
<keyword evidence="2 4" id="KW-0472">Membrane</keyword>
<dbReference type="InterPro" id="IPR008969">
    <property type="entry name" value="CarboxyPept-like_regulatory"/>
</dbReference>
<dbReference type="InterPro" id="IPR037066">
    <property type="entry name" value="Plug_dom_sf"/>
</dbReference>
<evidence type="ECO:0000313" key="6">
    <source>
        <dbReference type="EMBL" id="PSL47978.1"/>
    </source>
</evidence>
<evidence type="ECO:0000256" key="4">
    <source>
        <dbReference type="SAM" id="Phobius"/>
    </source>
</evidence>
<dbReference type="AlphaFoldDB" id="A0A2P8HP38"/>
<dbReference type="InterPro" id="IPR041700">
    <property type="entry name" value="OMP_b-brl_3"/>
</dbReference>
<dbReference type="EMBL" id="PYAW01000002">
    <property type="protein sequence ID" value="PSL47978.1"/>
    <property type="molecule type" value="Genomic_DNA"/>
</dbReference>
<keyword evidence="3" id="KW-0998">Cell outer membrane</keyword>
<name>A0A2P8HP38_CHINA</name>
<dbReference type="Gene3D" id="2.40.170.20">
    <property type="entry name" value="TonB-dependent receptor, beta-barrel domain"/>
    <property type="match status" value="1"/>
</dbReference>
<gene>
    <name evidence="6" type="ORF">CLV51_102838</name>
</gene>
<comment type="subcellular location">
    <subcellularLocation>
        <location evidence="1">Cell outer membrane</location>
    </subcellularLocation>
</comment>
<dbReference type="Gene3D" id="2.170.130.10">
    <property type="entry name" value="TonB-dependent receptor, plug domain"/>
    <property type="match status" value="1"/>
</dbReference>
<evidence type="ECO:0000256" key="2">
    <source>
        <dbReference type="ARBA" id="ARBA00023136"/>
    </source>
</evidence>
<dbReference type="SUPFAM" id="SSF56935">
    <property type="entry name" value="Porins"/>
    <property type="match status" value="1"/>
</dbReference>
<dbReference type="PANTHER" id="PTHR40980:SF3">
    <property type="entry name" value="TONB-DEPENDENT RECEPTOR-LIKE BETA-BARREL DOMAIN-CONTAINING PROTEIN"/>
    <property type="match status" value="1"/>
</dbReference>
<evidence type="ECO:0000313" key="7">
    <source>
        <dbReference type="Proteomes" id="UP000240971"/>
    </source>
</evidence>
<protein>
    <submittedName>
        <fullName evidence="6">Outer membrane receptor protein involved in Fe transport</fullName>
    </submittedName>
</protein>
<dbReference type="Proteomes" id="UP000240971">
    <property type="component" value="Unassembled WGS sequence"/>
</dbReference>
<evidence type="ECO:0000259" key="5">
    <source>
        <dbReference type="Pfam" id="PF14905"/>
    </source>
</evidence>
<feature type="transmembrane region" description="Helical" evidence="4">
    <location>
        <begin position="38"/>
        <end position="57"/>
    </location>
</feature>
<evidence type="ECO:0000256" key="1">
    <source>
        <dbReference type="ARBA" id="ARBA00004442"/>
    </source>
</evidence>
<keyword evidence="4" id="KW-1133">Transmembrane helix</keyword>
<keyword evidence="6" id="KW-0675">Receptor</keyword>